<reference evidence="10" key="1">
    <citation type="submission" date="2018-05" db="EMBL/GenBank/DDBJ databases">
        <title>Pedobacter paludis sp. nov., isolated from wetland soil.</title>
        <authorList>
            <person name="Zhang Y."/>
        </authorList>
    </citation>
    <scope>NUCLEOTIDE SEQUENCE [LARGE SCALE GENOMIC DNA]</scope>
    <source>
        <strain evidence="10">R-8</strain>
    </source>
</reference>
<dbReference type="EC" id="2.7.13.3" evidence="2"/>
<keyword evidence="7" id="KW-0472">Membrane</keyword>
<dbReference type="Gene3D" id="3.30.565.10">
    <property type="entry name" value="Histidine kinase-like ATPase, C-terminal domain"/>
    <property type="match status" value="1"/>
</dbReference>
<keyword evidence="3" id="KW-0808">Transferase</keyword>
<name>A0A317EZW5_9SPHI</name>
<dbReference type="GO" id="GO:0005524">
    <property type="term" value="F:ATP binding"/>
    <property type="evidence" value="ECO:0007669"/>
    <property type="project" value="UniProtKB-KW"/>
</dbReference>
<dbReference type="InterPro" id="IPR011990">
    <property type="entry name" value="TPR-like_helical_dom_sf"/>
</dbReference>
<keyword evidence="5" id="KW-0902">Two-component regulatory system</keyword>
<dbReference type="Proteomes" id="UP000245391">
    <property type="component" value="Unassembled WGS sequence"/>
</dbReference>
<dbReference type="EMBL" id="QGNY01000002">
    <property type="protein sequence ID" value="PWS32530.1"/>
    <property type="molecule type" value="Genomic_DNA"/>
</dbReference>
<dbReference type="InterPro" id="IPR050482">
    <property type="entry name" value="Sensor_HK_TwoCompSys"/>
</dbReference>
<evidence type="ECO:0000256" key="4">
    <source>
        <dbReference type="ARBA" id="ARBA00022777"/>
    </source>
</evidence>
<dbReference type="SUPFAM" id="SSF48452">
    <property type="entry name" value="TPR-like"/>
    <property type="match status" value="1"/>
</dbReference>
<feature type="domain" description="Histidine kinase/HSP90-like ATPase" evidence="8">
    <location>
        <begin position="455"/>
        <end position="535"/>
    </location>
</feature>
<evidence type="ECO:0000256" key="6">
    <source>
        <dbReference type="PROSITE-ProRule" id="PRU00339"/>
    </source>
</evidence>
<dbReference type="GO" id="GO:0004673">
    <property type="term" value="F:protein histidine kinase activity"/>
    <property type="evidence" value="ECO:0007669"/>
    <property type="project" value="UniProtKB-EC"/>
</dbReference>
<proteinExistence type="predicted"/>
<dbReference type="SUPFAM" id="SSF55874">
    <property type="entry name" value="ATPase domain of HSP90 chaperone/DNA topoisomerase II/histidine kinase"/>
    <property type="match status" value="1"/>
</dbReference>
<evidence type="ECO:0000256" key="2">
    <source>
        <dbReference type="ARBA" id="ARBA00012438"/>
    </source>
</evidence>
<keyword evidence="10" id="KW-1185">Reference proteome</keyword>
<evidence type="ECO:0000313" key="10">
    <source>
        <dbReference type="Proteomes" id="UP000245391"/>
    </source>
</evidence>
<dbReference type="Gene3D" id="1.25.40.10">
    <property type="entry name" value="Tetratricopeptide repeat domain"/>
    <property type="match status" value="2"/>
</dbReference>
<keyword evidence="7" id="KW-1133">Transmembrane helix</keyword>
<evidence type="ECO:0000256" key="1">
    <source>
        <dbReference type="ARBA" id="ARBA00000085"/>
    </source>
</evidence>
<dbReference type="Pfam" id="PF13424">
    <property type="entry name" value="TPR_12"/>
    <property type="match status" value="1"/>
</dbReference>
<evidence type="ECO:0000256" key="5">
    <source>
        <dbReference type="ARBA" id="ARBA00023012"/>
    </source>
</evidence>
<dbReference type="AlphaFoldDB" id="A0A317EZW5"/>
<feature type="transmembrane region" description="Helical" evidence="7">
    <location>
        <begin position="314"/>
        <end position="334"/>
    </location>
</feature>
<dbReference type="PANTHER" id="PTHR24421:SF10">
    <property type="entry name" value="NITRATE_NITRITE SENSOR PROTEIN NARQ"/>
    <property type="match status" value="1"/>
</dbReference>
<comment type="caution">
    <text evidence="9">The sequence shown here is derived from an EMBL/GenBank/DDBJ whole genome shotgun (WGS) entry which is preliminary data.</text>
</comment>
<accession>A0A317EZW5</accession>
<dbReference type="SMART" id="SM00028">
    <property type="entry name" value="TPR"/>
    <property type="match status" value="3"/>
</dbReference>
<keyword evidence="9" id="KW-0067">ATP-binding</keyword>
<dbReference type="PANTHER" id="PTHR24421">
    <property type="entry name" value="NITRATE/NITRITE SENSOR PROTEIN NARX-RELATED"/>
    <property type="match status" value="1"/>
</dbReference>
<dbReference type="InterPro" id="IPR003594">
    <property type="entry name" value="HATPase_dom"/>
</dbReference>
<protein>
    <recommendedName>
        <fullName evidence="2">histidine kinase</fullName>
        <ecNumber evidence="2">2.7.13.3</ecNumber>
    </recommendedName>
</protein>
<evidence type="ECO:0000313" key="9">
    <source>
        <dbReference type="EMBL" id="PWS32530.1"/>
    </source>
</evidence>
<dbReference type="GO" id="GO:0000160">
    <property type="term" value="P:phosphorelay signal transduction system"/>
    <property type="evidence" value="ECO:0007669"/>
    <property type="project" value="UniProtKB-KW"/>
</dbReference>
<keyword evidence="9" id="KW-0547">Nucleotide-binding</keyword>
<keyword evidence="7" id="KW-0812">Transmembrane</keyword>
<sequence length="537" mass="61909">MACQEKKLNNLTIKDLDFEKAKSLMYKDNDSAFFHFNKVATNSVDSLMVAQAYTFMATIQTESSDYFGSQESLILSLRFLNEQKTSNFDCLSSTYNELGLTNYYLKNYKIALTYFEKALYFSADDVFRLTILNNKALVYRNAGKYNEALLIYNRIISKKNANTVEYARILSNIAKTQWLQNPKYNALPKFLRALQIRVKENDEWGQNASYAHLADYYSGRVPDSALYYASKMYHVAQTLASPDDQLEALQKLIKLSSPVLAKKYFERYQNLSDSLQTVRNSEKNQYAIIRYESEKNKGDFLKAQAENIEKQKDILVKNIGLGVLGVILISAYFWHRKRKEILKNERELEVKNTELKYVKKVHDRVANKVYHVMSEVENTPHLDKEKLLDKLEVLYDISRNISYERNDIDEENFAQQLNQMLKAYSSEKVEVDIEGNHESIWTAVSSITKSEVSCILQELMTNMMKHSEANQVALHFEQKNGNININYSDNGIGISDQFQYGNGLSSTGNRIDHIRGTITFDTKAEKGLKILISFPIS</sequence>
<evidence type="ECO:0000256" key="7">
    <source>
        <dbReference type="SAM" id="Phobius"/>
    </source>
</evidence>
<dbReference type="InterPro" id="IPR036890">
    <property type="entry name" value="HATPase_C_sf"/>
</dbReference>
<dbReference type="Pfam" id="PF02518">
    <property type="entry name" value="HATPase_c"/>
    <property type="match status" value="1"/>
</dbReference>
<dbReference type="InterPro" id="IPR019734">
    <property type="entry name" value="TPR_rpt"/>
</dbReference>
<keyword evidence="6" id="KW-0802">TPR repeat</keyword>
<dbReference type="PROSITE" id="PS50005">
    <property type="entry name" value="TPR"/>
    <property type="match status" value="1"/>
</dbReference>
<gene>
    <name evidence="9" type="ORF">DF947_05470</name>
</gene>
<dbReference type="CDD" id="cd16917">
    <property type="entry name" value="HATPase_UhpB-NarQ-NarX-like"/>
    <property type="match status" value="1"/>
</dbReference>
<organism evidence="9 10">
    <name type="scientific">Pedobacter paludis</name>
    <dbReference type="NCBI Taxonomy" id="2203212"/>
    <lineage>
        <taxon>Bacteria</taxon>
        <taxon>Pseudomonadati</taxon>
        <taxon>Bacteroidota</taxon>
        <taxon>Sphingobacteriia</taxon>
        <taxon>Sphingobacteriales</taxon>
        <taxon>Sphingobacteriaceae</taxon>
        <taxon>Pedobacter</taxon>
    </lineage>
</organism>
<evidence type="ECO:0000256" key="3">
    <source>
        <dbReference type="ARBA" id="ARBA00022679"/>
    </source>
</evidence>
<feature type="repeat" description="TPR" evidence="6">
    <location>
        <begin position="92"/>
        <end position="125"/>
    </location>
</feature>
<keyword evidence="4" id="KW-0418">Kinase</keyword>
<evidence type="ECO:0000259" key="8">
    <source>
        <dbReference type="Pfam" id="PF02518"/>
    </source>
</evidence>
<comment type="catalytic activity">
    <reaction evidence="1">
        <text>ATP + protein L-histidine = ADP + protein N-phospho-L-histidine.</text>
        <dbReference type="EC" id="2.7.13.3"/>
    </reaction>
</comment>